<evidence type="ECO:0000256" key="4">
    <source>
        <dbReference type="ARBA" id="ARBA00023033"/>
    </source>
</evidence>
<dbReference type="EMBL" id="QQTP01000010">
    <property type="protein sequence ID" value="RDJ22418.1"/>
    <property type="molecule type" value="Genomic_DNA"/>
</dbReference>
<accession>A0A370L2H2</accession>
<dbReference type="OrthoDB" id="9814695at2"/>
<evidence type="ECO:0000256" key="1">
    <source>
        <dbReference type="ARBA" id="ARBA00022630"/>
    </source>
</evidence>
<comment type="caution">
    <text evidence="6">The sequence shown here is derived from an EMBL/GenBank/DDBJ whole genome shotgun (WGS) entry which is preliminary data.</text>
</comment>
<dbReference type="InterPro" id="IPR050172">
    <property type="entry name" value="SsuD_RutA_monooxygenase"/>
</dbReference>
<dbReference type="Gene3D" id="3.20.20.30">
    <property type="entry name" value="Luciferase-like domain"/>
    <property type="match status" value="1"/>
</dbReference>
<evidence type="ECO:0000256" key="2">
    <source>
        <dbReference type="ARBA" id="ARBA00022643"/>
    </source>
</evidence>
<dbReference type="RefSeq" id="WP_114830748.1">
    <property type="nucleotide sequence ID" value="NZ_QQTO01000005.1"/>
</dbReference>
<dbReference type="PANTHER" id="PTHR42847:SF4">
    <property type="entry name" value="ALKANESULFONATE MONOOXYGENASE-RELATED"/>
    <property type="match status" value="1"/>
</dbReference>
<evidence type="ECO:0000259" key="5">
    <source>
        <dbReference type="Pfam" id="PF00296"/>
    </source>
</evidence>
<keyword evidence="1" id="KW-0285">Flavoprotein</keyword>
<proteinExistence type="predicted"/>
<evidence type="ECO:0000313" key="6">
    <source>
        <dbReference type="EMBL" id="RDJ22418.1"/>
    </source>
</evidence>
<keyword evidence="7" id="KW-1185">Reference proteome</keyword>
<name>A0A370L2H2_9HYPH</name>
<evidence type="ECO:0000256" key="3">
    <source>
        <dbReference type="ARBA" id="ARBA00023002"/>
    </source>
</evidence>
<keyword evidence="3" id="KW-0560">Oxidoreductase</keyword>
<dbReference type="CDD" id="cd01094">
    <property type="entry name" value="Alkanesulfonate_monoxygenase"/>
    <property type="match status" value="1"/>
</dbReference>
<dbReference type="Proteomes" id="UP000255207">
    <property type="component" value="Unassembled WGS sequence"/>
</dbReference>
<dbReference type="PANTHER" id="PTHR42847">
    <property type="entry name" value="ALKANESULFONATE MONOOXYGENASE"/>
    <property type="match status" value="1"/>
</dbReference>
<keyword evidence="2" id="KW-0288">FMN</keyword>
<dbReference type="AlphaFoldDB" id="A0A370L2H2"/>
<sequence length="385" mass="41970">MNAPFKPAASPAGFAESPLAQALRQPLMLGLFLPIQKGGWSPSALPRTTSWEFDYNLDLTRTAEALGFDLVFGLSQWMPKGYYGSALEYREDSLDPFITVAAMSRATERIILISTIHVLYGPWHPLHLAKFGATLDHISGGRWGVNIVTGFEPGEAQMFGKPQIPHDSRYEMADEFTCFMEELWAAQDNLTSEGRHWKLDNAFVSPKSRFARPILVNAAGSEAGLSFAARHSDIVFITSPAGADIDKALVALPDYIAGIKRRGRALGRDLKVLINPMIVCKATDAEAQQYYDDIAGAADEAALDAIMRRYGSADTKTWGAHDRARRAVGGNVQIIGSPETVANRLADLKAAGCDGVQIAFFDFAPDLAYFGETVLPALKTMGLRL</sequence>
<reference evidence="7" key="1">
    <citation type="submission" date="2018-07" db="EMBL/GenBank/DDBJ databases">
        <authorList>
            <person name="Safronova V.I."/>
            <person name="Chirak E.R."/>
            <person name="Sazanova A.L."/>
        </authorList>
    </citation>
    <scope>NUCLEOTIDE SEQUENCE [LARGE SCALE GENOMIC DNA]</scope>
    <source>
        <strain evidence="7">RCAM04685</strain>
    </source>
</reference>
<dbReference type="InterPro" id="IPR036661">
    <property type="entry name" value="Luciferase-like_sf"/>
</dbReference>
<gene>
    <name evidence="6" type="ORF">DWE98_18365</name>
</gene>
<protein>
    <submittedName>
        <fullName evidence="6">LLM class flavin-dependent oxidoreductase</fullName>
    </submittedName>
</protein>
<dbReference type="SUPFAM" id="SSF51679">
    <property type="entry name" value="Bacterial luciferase-like"/>
    <property type="match status" value="1"/>
</dbReference>
<dbReference type="InterPro" id="IPR011251">
    <property type="entry name" value="Luciferase-like_dom"/>
</dbReference>
<dbReference type="Pfam" id="PF00296">
    <property type="entry name" value="Bac_luciferase"/>
    <property type="match status" value="1"/>
</dbReference>
<feature type="domain" description="Luciferase-like" evidence="5">
    <location>
        <begin position="29"/>
        <end position="354"/>
    </location>
</feature>
<dbReference type="GO" id="GO:0016705">
    <property type="term" value="F:oxidoreductase activity, acting on paired donors, with incorporation or reduction of molecular oxygen"/>
    <property type="evidence" value="ECO:0007669"/>
    <property type="project" value="InterPro"/>
</dbReference>
<dbReference type="GO" id="GO:0004497">
    <property type="term" value="F:monooxygenase activity"/>
    <property type="evidence" value="ECO:0007669"/>
    <property type="project" value="UniProtKB-KW"/>
</dbReference>
<evidence type="ECO:0000313" key="7">
    <source>
        <dbReference type="Proteomes" id="UP000255207"/>
    </source>
</evidence>
<organism evidence="6 7">
    <name type="scientific">Bosea caraganae</name>
    <dbReference type="NCBI Taxonomy" id="2763117"/>
    <lineage>
        <taxon>Bacteria</taxon>
        <taxon>Pseudomonadati</taxon>
        <taxon>Pseudomonadota</taxon>
        <taxon>Alphaproteobacteria</taxon>
        <taxon>Hyphomicrobiales</taxon>
        <taxon>Boseaceae</taxon>
        <taxon>Bosea</taxon>
    </lineage>
</organism>
<keyword evidence="4" id="KW-0503">Monooxygenase</keyword>